<organism evidence="2 3">
    <name type="scientific">Acerihabitans arboris</name>
    <dbReference type="NCBI Taxonomy" id="2691583"/>
    <lineage>
        <taxon>Bacteria</taxon>
        <taxon>Pseudomonadati</taxon>
        <taxon>Pseudomonadota</taxon>
        <taxon>Gammaproteobacteria</taxon>
        <taxon>Enterobacterales</taxon>
        <taxon>Pectobacteriaceae</taxon>
        <taxon>Acerihabitans</taxon>
    </lineage>
</organism>
<reference evidence="2 3" key="2">
    <citation type="submission" date="2020-02" db="EMBL/GenBank/DDBJ databases">
        <title>The new genus of Enterobacteriales.</title>
        <authorList>
            <person name="Kim I.S."/>
        </authorList>
    </citation>
    <scope>NUCLEOTIDE SEQUENCE [LARGE SCALE GENOMIC DNA]</scope>
    <source>
        <strain evidence="2 3">SAP-6</strain>
    </source>
</reference>
<dbReference type="EMBL" id="WUBS01000045">
    <property type="protein sequence ID" value="NDL66110.1"/>
    <property type="molecule type" value="Genomic_DNA"/>
</dbReference>
<comment type="caution">
    <text evidence="2">The sequence shown here is derived from an EMBL/GenBank/DDBJ whole genome shotgun (WGS) entry which is preliminary data.</text>
</comment>
<dbReference type="AlphaFoldDB" id="A0A845SMG3"/>
<name>A0A845SMG3_9GAMM</name>
<gene>
    <name evidence="2" type="ORF">GRH90_25745</name>
</gene>
<dbReference type="GO" id="GO:0004803">
    <property type="term" value="F:transposase activity"/>
    <property type="evidence" value="ECO:0007669"/>
    <property type="project" value="InterPro"/>
</dbReference>
<accession>A0A845SMG3</accession>
<dbReference type="RefSeq" id="WP_162368802.1">
    <property type="nucleotide sequence ID" value="NZ_WUBS01000045.1"/>
</dbReference>
<evidence type="ECO:0000313" key="3">
    <source>
        <dbReference type="Proteomes" id="UP000461443"/>
    </source>
</evidence>
<dbReference type="Pfam" id="PF01527">
    <property type="entry name" value="HTH_Tnp_1"/>
    <property type="match status" value="1"/>
</dbReference>
<dbReference type="InterPro" id="IPR002514">
    <property type="entry name" value="Transposase_8"/>
</dbReference>
<evidence type="ECO:0000313" key="2">
    <source>
        <dbReference type="EMBL" id="NDL66110.1"/>
    </source>
</evidence>
<keyword evidence="3" id="KW-1185">Reference proteome</keyword>
<dbReference type="SUPFAM" id="SSF46689">
    <property type="entry name" value="Homeodomain-like"/>
    <property type="match status" value="1"/>
</dbReference>
<reference evidence="2 3" key="1">
    <citation type="submission" date="2019-12" db="EMBL/GenBank/DDBJ databases">
        <authorList>
            <person name="Lee S.D."/>
        </authorList>
    </citation>
    <scope>NUCLEOTIDE SEQUENCE [LARGE SCALE GENOMIC DNA]</scope>
    <source>
        <strain evidence="2 3">SAP-6</strain>
    </source>
</reference>
<dbReference type="GO" id="GO:0006313">
    <property type="term" value="P:DNA transposition"/>
    <property type="evidence" value="ECO:0007669"/>
    <property type="project" value="InterPro"/>
</dbReference>
<dbReference type="InterPro" id="IPR009057">
    <property type="entry name" value="Homeodomain-like_sf"/>
</dbReference>
<evidence type="ECO:0000256" key="1">
    <source>
        <dbReference type="ARBA" id="ARBA00009964"/>
    </source>
</evidence>
<dbReference type="GO" id="GO:0003677">
    <property type="term" value="F:DNA binding"/>
    <property type="evidence" value="ECO:0007669"/>
    <property type="project" value="InterPro"/>
</dbReference>
<sequence>MEKPTNWRNGSRSVYSNEFKLHMVELASRPGANVSKIARENSVGSNLIFKWLRLWQQEGRISRRLPASVTQPSKPVLLPVEVISELPTTDTSCDKTRNSLATFSAAVSAPSCCIEFRSGKMTLENPSPQLLTVVLRELLGSARE</sequence>
<protein>
    <submittedName>
        <fullName evidence="2">Transposase</fullName>
    </submittedName>
</protein>
<proteinExistence type="inferred from homology"/>
<dbReference type="Proteomes" id="UP000461443">
    <property type="component" value="Unassembled WGS sequence"/>
</dbReference>
<comment type="similarity">
    <text evidence="1">Belongs to the transposase 8 family.</text>
</comment>